<dbReference type="PANTHER" id="PTHR21236">
    <property type="entry name" value="GOLGI MEMBRANE PROTEIN YIP1"/>
    <property type="match status" value="1"/>
</dbReference>
<evidence type="ECO:0000256" key="6">
    <source>
        <dbReference type="RuleBase" id="RU361264"/>
    </source>
</evidence>
<comment type="caution">
    <text evidence="8">The sequence shown here is derived from an EMBL/GenBank/DDBJ whole genome shotgun (WGS) entry which is preliminary data.</text>
</comment>
<evidence type="ECO:0000256" key="1">
    <source>
        <dbReference type="ARBA" id="ARBA00004141"/>
    </source>
</evidence>
<dbReference type="EMBL" id="JAOAOG010000127">
    <property type="protein sequence ID" value="KAJ6247109.1"/>
    <property type="molecule type" value="Genomic_DNA"/>
</dbReference>
<gene>
    <name evidence="8" type="ORF">M0813_18634</name>
</gene>
<evidence type="ECO:0000259" key="7">
    <source>
        <dbReference type="Pfam" id="PF04893"/>
    </source>
</evidence>
<evidence type="ECO:0000313" key="8">
    <source>
        <dbReference type="EMBL" id="KAJ6247109.1"/>
    </source>
</evidence>
<organism evidence="8 9">
    <name type="scientific">Anaeramoeba flamelloides</name>
    <dbReference type="NCBI Taxonomy" id="1746091"/>
    <lineage>
        <taxon>Eukaryota</taxon>
        <taxon>Metamonada</taxon>
        <taxon>Anaeramoebidae</taxon>
        <taxon>Anaeramoeba</taxon>
    </lineage>
</organism>
<keyword evidence="5 6" id="KW-0472">Membrane</keyword>
<keyword evidence="3 6" id="KW-0812">Transmembrane</keyword>
<evidence type="ECO:0000256" key="2">
    <source>
        <dbReference type="ARBA" id="ARBA00010596"/>
    </source>
</evidence>
<evidence type="ECO:0000256" key="4">
    <source>
        <dbReference type="ARBA" id="ARBA00022989"/>
    </source>
</evidence>
<evidence type="ECO:0000256" key="5">
    <source>
        <dbReference type="ARBA" id="ARBA00023136"/>
    </source>
</evidence>
<dbReference type="Pfam" id="PF04893">
    <property type="entry name" value="Yip1"/>
    <property type="match status" value="1"/>
</dbReference>
<feature type="transmembrane region" description="Helical" evidence="6">
    <location>
        <begin position="226"/>
        <end position="243"/>
    </location>
</feature>
<feature type="transmembrane region" description="Helical" evidence="6">
    <location>
        <begin position="178"/>
        <end position="206"/>
    </location>
</feature>
<sequence length="244" mass="27960">MSEQTNELIFDFNEQSQSEQTINQETDLNNNNNGNSQPNQTDFYQSVYTTDSIYSEMPRSPSFNQISSMGNNFENEPPLLEELEINFDHIKSKMLSVLNPFKPVDTIFINDSDLAGPLIFCLLLGFFLLFRGKINFGYIYGLCVTGCSLIYFVLNLMSQSNIDLYKTVSVSGYCLLPIVFLSFIKIFFFFIPAVLYCFAIICVIWATYSATNIFVKILQSNQQKFLIAYPVFLFYACFAVLTIF</sequence>
<keyword evidence="4 6" id="KW-1133">Transmembrane helix</keyword>
<protein>
    <recommendedName>
        <fullName evidence="6">Protein YIPF</fullName>
    </recommendedName>
</protein>
<dbReference type="PANTHER" id="PTHR21236:SF2">
    <property type="entry name" value="PROTEIN YIPF"/>
    <property type="match status" value="1"/>
</dbReference>
<comment type="subcellular location">
    <subcellularLocation>
        <location evidence="6">Golgi apparatus membrane</location>
        <topology evidence="6">Multi-pass membrane protein</topology>
    </subcellularLocation>
    <subcellularLocation>
        <location evidence="1">Membrane</location>
        <topology evidence="1">Multi-pass membrane protein</topology>
    </subcellularLocation>
</comment>
<evidence type="ECO:0000256" key="3">
    <source>
        <dbReference type="ARBA" id="ARBA00022692"/>
    </source>
</evidence>
<feature type="domain" description="Yip1" evidence="7">
    <location>
        <begin position="98"/>
        <end position="240"/>
    </location>
</feature>
<dbReference type="InterPro" id="IPR045231">
    <property type="entry name" value="Yip1/4-like"/>
</dbReference>
<proteinExistence type="inferred from homology"/>
<dbReference type="InterPro" id="IPR006977">
    <property type="entry name" value="Yip1_dom"/>
</dbReference>
<evidence type="ECO:0000313" key="9">
    <source>
        <dbReference type="Proteomes" id="UP001150062"/>
    </source>
</evidence>
<reference evidence="8" key="1">
    <citation type="submission" date="2022-08" db="EMBL/GenBank/DDBJ databases">
        <title>Novel sulfate-reducing endosymbionts in the free-living metamonad Anaeramoeba.</title>
        <authorList>
            <person name="Jerlstrom-Hultqvist J."/>
            <person name="Cepicka I."/>
            <person name="Gallot-Lavallee L."/>
            <person name="Salas-Leiva D."/>
            <person name="Curtis B.A."/>
            <person name="Zahonova K."/>
            <person name="Pipaliya S."/>
            <person name="Dacks J."/>
            <person name="Roger A.J."/>
        </authorList>
    </citation>
    <scope>NUCLEOTIDE SEQUENCE</scope>
    <source>
        <strain evidence="8">Schooner1</strain>
    </source>
</reference>
<feature type="transmembrane region" description="Helical" evidence="6">
    <location>
        <begin position="137"/>
        <end position="158"/>
    </location>
</feature>
<accession>A0ABQ8YRP2</accession>
<comment type="similarity">
    <text evidence="2 6">Belongs to the YIP1 family.</text>
</comment>
<keyword evidence="9" id="KW-1185">Reference proteome</keyword>
<dbReference type="Proteomes" id="UP001150062">
    <property type="component" value="Unassembled WGS sequence"/>
</dbReference>
<comment type="caution">
    <text evidence="6">Lacks conserved residue(s) required for the propagation of feature annotation.</text>
</comment>
<name>A0ABQ8YRP2_9EUKA</name>